<dbReference type="Pfam" id="PF04893">
    <property type="entry name" value="Yip1"/>
    <property type="match status" value="1"/>
</dbReference>
<evidence type="ECO:0000256" key="3">
    <source>
        <dbReference type="ARBA" id="ARBA00022989"/>
    </source>
</evidence>
<feature type="domain" description="Yip1" evidence="5">
    <location>
        <begin position="10"/>
        <end position="156"/>
    </location>
</feature>
<evidence type="ECO:0000313" key="6">
    <source>
        <dbReference type="EMBL" id="QPM89640.1"/>
    </source>
</evidence>
<keyword evidence="2" id="KW-0812">Transmembrane</keyword>
<accession>A0A418SE94</accession>
<protein>
    <recommendedName>
        <fullName evidence="5">Yip1 domain-containing protein</fullName>
    </recommendedName>
</protein>
<evidence type="ECO:0000259" key="5">
    <source>
        <dbReference type="Pfam" id="PF04893"/>
    </source>
</evidence>
<dbReference type="AlphaFoldDB" id="A0A418SE94"/>
<evidence type="ECO:0000256" key="4">
    <source>
        <dbReference type="ARBA" id="ARBA00023136"/>
    </source>
</evidence>
<dbReference type="KEGG" id="palw:PSAL_008620"/>
<keyword evidence="4" id="KW-0472">Membrane</keyword>
<name>A0A418SE94_9RHOB</name>
<keyword evidence="3" id="KW-1133">Transmembrane helix</keyword>
<organism evidence="6 7">
    <name type="scientific">Pseudooceanicola algae</name>
    <dbReference type="NCBI Taxonomy" id="1537215"/>
    <lineage>
        <taxon>Bacteria</taxon>
        <taxon>Pseudomonadati</taxon>
        <taxon>Pseudomonadota</taxon>
        <taxon>Alphaproteobacteria</taxon>
        <taxon>Rhodobacterales</taxon>
        <taxon>Paracoccaceae</taxon>
        <taxon>Pseudooceanicola</taxon>
    </lineage>
</organism>
<gene>
    <name evidence="6" type="ORF">PSAL_008620</name>
</gene>
<sequence>MSLVLNIAATYRSPRRVVARILADGPREDRALAMVMGGCVAMFLAQWPRLAREAFETGAELQMLMGGALLGVVFILPLALYVLAGLSHLVARLVGGQGAPFGARVALFWALVAATPLLLLHGLVAGLIGPGAALSLVGLVWLGVFLWFWIAGMIEAERNFTDRSLAA</sequence>
<dbReference type="Proteomes" id="UP000283786">
    <property type="component" value="Chromosome"/>
</dbReference>
<evidence type="ECO:0000256" key="2">
    <source>
        <dbReference type="ARBA" id="ARBA00022692"/>
    </source>
</evidence>
<dbReference type="OrthoDB" id="7771437at2"/>
<evidence type="ECO:0000256" key="1">
    <source>
        <dbReference type="ARBA" id="ARBA00004141"/>
    </source>
</evidence>
<dbReference type="RefSeq" id="WP_119840043.1">
    <property type="nucleotide sequence ID" value="NZ_CP060436.1"/>
</dbReference>
<dbReference type="InterPro" id="IPR006977">
    <property type="entry name" value="Yip1_dom"/>
</dbReference>
<proteinExistence type="predicted"/>
<reference evidence="6 7" key="1">
    <citation type="submission" date="2020-08" db="EMBL/GenBank/DDBJ databases">
        <title>Genome sequence of Rhodobacteraceae bacterium Lw-13e.</title>
        <authorList>
            <person name="Poehlein A."/>
            <person name="Wolter L."/>
            <person name="Daniel R."/>
            <person name="Brinkhoff T."/>
        </authorList>
    </citation>
    <scope>NUCLEOTIDE SEQUENCE [LARGE SCALE GENOMIC DNA]</scope>
    <source>
        <strain evidence="6 7">Lw-13e</strain>
    </source>
</reference>
<comment type="subcellular location">
    <subcellularLocation>
        <location evidence="1">Membrane</location>
        <topology evidence="1">Multi-pass membrane protein</topology>
    </subcellularLocation>
</comment>
<dbReference type="GO" id="GO:0016020">
    <property type="term" value="C:membrane"/>
    <property type="evidence" value="ECO:0007669"/>
    <property type="project" value="UniProtKB-SubCell"/>
</dbReference>
<evidence type="ECO:0000313" key="7">
    <source>
        <dbReference type="Proteomes" id="UP000283786"/>
    </source>
</evidence>
<keyword evidence="7" id="KW-1185">Reference proteome</keyword>
<dbReference type="EMBL" id="CP060436">
    <property type="protein sequence ID" value="QPM89640.1"/>
    <property type="molecule type" value="Genomic_DNA"/>
</dbReference>